<dbReference type="KEGG" id="dpp:DICPUDRAFT_32553"/>
<proteinExistence type="inferred from homology"/>
<dbReference type="GO" id="GO:0003677">
    <property type="term" value="F:DNA binding"/>
    <property type="evidence" value="ECO:0007669"/>
    <property type="project" value="InterPro"/>
</dbReference>
<dbReference type="GO" id="GO:0005666">
    <property type="term" value="C:RNA polymerase III complex"/>
    <property type="evidence" value="ECO:0000318"/>
    <property type="project" value="GO_Central"/>
</dbReference>
<dbReference type="GO" id="GO:0005736">
    <property type="term" value="C:RNA polymerase I complex"/>
    <property type="evidence" value="ECO:0000318"/>
    <property type="project" value="GO_Central"/>
</dbReference>
<reference evidence="7" key="1">
    <citation type="journal article" date="2011" name="Genome Biol.">
        <title>Comparative genomics of the social amoebae Dictyostelium discoideum and Dictyostelium purpureum.</title>
        <authorList>
            <consortium name="US DOE Joint Genome Institute (JGI-PGF)"/>
            <person name="Sucgang R."/>
            <person name="Kuo A."/>
            <person name="Tian X."/>
            <person name="Salerno W."/>
            <person name="Parikh A."/>
            <person name="Feasley C.L."/>
            <person name="Dalin E."/>
            <person name="Tu H."/>
            <person name="Huang E."/>
            <person name="Barry K."/>
            <person name="Lindquist E."/>
            <person name="Shapiro H."/>
            <person name="Bruce D."/>
            <person name="Schmutz J."/>
            <person name="Salamov A."/>
            <person name="Fey P."/>
            <person name="Gaudet P."/>
            <person name="Anjard C."/>
            <person name="Babu M.M."/>
            <person name="Basu S."/>
            <person name="Bushmanova Y."/>
            <person name="van der Wel H."/>
            <person name="Katoh-Kurasawa M."/>
            <person name="Dinh C."/>
            <person name="Coutinho P.M."/>
            <person name="Saito T."/>
            <person name="Elias M."/>
            <person name="Schaap P."/>
            <person name="Kay R.R."/>
            <person name="Henrissat B."/>
            <person name="Eichinger L."/>
            <person name="Rivero F."/>
            <person name="Putnam N.H."/>
            <person name="West C.M."/>
            <person name="Loomis W.F."/>
            <person name="Chisholm R.L."/>
            <person name="Shaulsky G."/>
            <person name="Strassmann J.E."/>
            <person name="Queller D.C."/>
            <person name="Kuspa A."/>
            <person name="Grigoriev I.V."/>
        </authorList>
    </citation>
    <scope>NUCLEOTIDE SEQUENCE [LARGE SCALE GENOMIC DNA]</scope>
    <source>
        <strain evidence="7">QSDP1</strain>
    </source>
</reference>
<dbReference type="Pfam" id="PF03604">
    <property type="entry name" value="Zn_ribbon_RPAB4"/>
    <property type="match status" value="1"/>
</dbReference>
<dbReference type="InParanoid" id="F0ZJ90"/>
<dbReference type="AlphaFoldDB" id="F0ZJ90"/>
<organism evidence="6 7">
    <name type="scientific">Dictyostelium purpureum</name>
    <name type="common">Slime mold</name>
    <dbReference type="NCBI Taxonomy" id="5786"/>
    <lineage>
        <taxon>Eukaryota</taxon>
        <taxon>Amoebozoa</taxon>
        <taxon>Evosea</taxon>
        <taxon>Eumycetozoa</taxon>
        <taxon>Dictyostelia</taxon>
        <taxon>Dictyosteliales</taxon>
        <taxon>Dictyosteliaceae</taxon>
        <taxon>Dictyostelium</taxon>
    </lineage>
</organism>
<dbReference type="GO" id="GO:0006351">
    <property type="term" value="P:DNA-templated transcription"/>
    <property type="evidence" value="ECO:0007669"/>
    <property type="project" value="InterPro"/>
</dbReference>
<dbReference type="GO" id="GO:0008270">
    <property type="term" value="F:zinc ion binding"/>
    <property type="evidence" value="ECO:0007669"/>
    <property type="project" value="InterPro"/>
</dbReference>
<dbReference type="GO" id="GO:0003899">
    <property type="term" value="F:DNA-directed RNA polymerase activity"/>
    <property type="evidence" value="ECO:0007669"/>
    <property type="project" value="InterPro"/>
</dbReference>
<dbReference type="InterPro" id="IPR006591">
    <property type="entry name" value="RNAP_P/RPABC4"/>
</dbReference>
<evidence type="ECO:0000256" key="3">
    <source>
        <dbReference type="ARBA" id="ARBA00022833"/>
    </source>
</evidence>
<dbReference type="Gene3D" id="2.20.28.30">
    <property type="entry name" value="RNA polymerase ii, chain L"/>
    <property type="match status" value="1"/>
</dbReference>
<dbReference type="eggNOG" id="KOG3507">
    <property type="taxonomic scope" value="Eukaryota"/>
</dbReference>
<accession>F0ZJ90</accession>
<evidence type="ECO:0000256" key="2">
    <source>
        <dbReference type="ARBA" id="ARBA00022723"/>
    </source>
</evidence>
<dbReference type="FunCoup" id="F0ZJ90">
    <property type="interactions" value="284"/>
</dbReference>
<dbReference type="InterPro" id="IPR029040">
    <property type="entry name" value="RPABC4/Spt4"/>
</dbReference>
<dbReference type="RefSeq" id="XP_003287479.1">
    <property type="nucleotide sequence ID" value="XM_003287431.1"/>
</dbReference>
<dbReference type="PANTHER" id="PTHR12056:SF2">
    <property type="entry name" value="GEO11084P1"/>
    <property type="match status" value="1"/>
</dbReference>
<gene>
    <name evidence="6" type="ORF">DICPUDRAFT_32553</name>
</gene>
<sequence>MPCLYICGECGAEHEIKPKEPVKCKDCTYRIMYKKRTDKSIYIYLIILIHHFSNMI</sequence>
<dbReference type="SUPFAM" id="SSF63393">
    <property type="entry name" value="RNA polymerase subunits"/>
    <property type="match status" value="1"/>
</dbReference>
<dbReference type="OrthoDB" id="5585087at2759"/>
<keyword evidence="2" id="KW-0479">Metal-binding</keyword>
<dbReference type="STRING" id="5786.F0ZJ90"/>
<name>F0ZJ90_DICPU</name>
<dbReference type="InterPro" id="IPR039747">
    <property type="entry name" value="RPABC4"/>
</dbReference>
<dbReference type="GO" id="GO:0005665">
    <property type="term" value="C:RNA polymerase II, core complex"/>
    <property type="evidence" value="ECO:0000318"/>
    <property type="project" value="GO_Central"/>
</dbReference>
<keyword evidence="4" id="KW-0539">Nucleus</keyword>
<evidence type="ECO:0000256" key="1">
    <source>
        <dbReference type="ARBA" id="ARBA00004123"/>
    </source>
</evidence>
<keyword evidence="3" id="KW-0862">Zinc</keyword>
<evidence type="ECO:0000313" key="7">
    <source>
        <dbReference type="Proteomes" id="UP000001064"/>
    </source>
</evidence>
<evidence type="ECO:0000256" key="4">
    <source>
        <dbReference type="ARBA" id="ARBA00023242"/>
    </source>
</evidence>
<protein>
    <submittedName>
        <fullName evidence="6">Uncharacterized protein</fullName>
    </submittedName>
</protein>
<dbReference type="VEuPathDB" id="AmoebaDB:DICPUDRAFT_32553"/>
<dbReference type="SMART" id="SM00659">
    <property type="entry name" value="RPOLCX"/>
    <property type="match status" value="1"/>
</dbReference>
<dbReference type="Proteomes" id="UP000001064">
    <property type="component" value="Unassembled WGS sequence"/>
</dbReference>
<keyword evidence="7" id="KW-1185">Reference proteome</keyword>
<comment type="similarity">
    <text evidence="5">Belongs to the archaeal Rpo12/eukaryotic RPC10 RNA polymerase subunit family.</text>
</comment>
<dbReference type="EMBL" id="GL871041">
    <property type="protein sequence ID" value="EGC35978.1"/>
    <property type="molecule type" value="Genomic_DNA"/>
</dbReference>
<evidence type="ECO:0000256" key="5">
    <source>
        <dbReference type="ARBA" id="ARBA00025770"/>
    </source>
</evidence>
<evidence type="ECO:0000313" key="6">
    <source>
        <dbReference type="EMBL" id="EGC35978.1"/>
    </source>
</evidence>
<comment type="subcellular location">
    <subcellularLocation>
        <location evidence="1">Nucleus</location>
    </subcellularLocation>
</comment>
<dbReference type="PANTHER" id="PTHR12056">
    <property type="entry name" value="DNA-DIRECTED RNA POLYMERASES I, II, AND III"/>
    <property type="match status" value="1"/>
</dbReference>
<dbReference type="GeneID" id="10500379"/>